<feature type="transmembrane region" description="Helical" evidence="1">
    <location>
        <begin position="41"/>
        <end position="64"/>
    </location>
</feature>
<name>A0A9P4UZM0_9PLEO</name>
<keyword evidence="1" id="KW-1133">Transmembrane helix</keyword>
<accession>A0A9P4UZM0</accession>
<comment type="caution">
    <text evidence="2">The sequence shown here is derived from an EMBL/GenBank/DDBJ whole genome shotgun (WGS) entry which is preliminary data.</text>
</comment>
<keyword evidence="1" id="KW-0472">Membrane</keyword>
<dbReference type="Proteomes" id="UP000799444">
    <property type="component" value="Unassembled WGS sequence"/>
</dbReference>
<gene>
    <name evidence="2" type="ORF">EJ04DRAFT_512597</name>
</gene>
<reference evidence="2" key="1">
    <citation type="journal article" date="2020" name="Stud. Mycol.">
        <title>101 Dothideomycetes genomes: a test case for predicting lifestyles and emergence of pathogens.</title>
        <authorList>
            <person name="Haridas S."/>
            <person name="Albert R."/>
            <person name="Binder M."/>
            <person name="Bloem J."/>
            <person name="Labutti K."/>
            <person name="Salamov A."/>
            <person name="Andreopoulos B."/>
            <person name="Baker S."/>
            <person name="Barry K."/>
            <person name="Bills G."/>
            <person name="Bluhm B."/>
            <person name="Cannon C."/>
            <person name="Castanera R."/>
            <person name="Culley D."/>
            <person name="Daum C."/>
            <person name="Ezra D."/>
            <person name="Gonzalez J."/>
            <person name="Henrissat B."/>
            <person name="Kuo A."/>
            <person name="Liang C."/>
            <person name="Lipzen A."/>
            <person name="Lutzoni F."/>
            <person name="Magnuson J."/>
            <person name="Mondo S."/>
            <person name="Nolan M."/>
            <person name="Ohm R."/>
            <person name="Pangilinan J."/>
            <person name="Park H.-J."/>
            <person name="Ramirez L."/>
            <person name="Alfaro M."/>
            <person name="Sun H."/>
            <person name="Tritt A."/>
            <person name="Yoshinaga Y."/>
            <person name="Zwiers L.-H."/>
            <person name="Turgeon B."/>
            <person name="Goodwin S."/>
            <person name="Spatafora J."/>
            <person name="Crous P."/>
            <person name="Grigoriev I."/>
        </authorList>
    </citation>
    <scope>NUCLEOTIDE SEQUENCE</scope>
    <source>
        <strain evidence="2">CBS 125425</strain>
    </source>
</reference>
<keyword evidence="3" id="KW-1185">Reference proteome</keyword>
<dbReference type="AlphaFoldDB" id="A0A9P4UZM0"/>
<evidence type="ECO:0000313" key="3">
    <source>
        <dbReference type="Proteomes" id="UP000799444"/>
    </source>
</evidence>
<evidence type="ECO:0000256" key="1">
    <source>
        <dbReference type="SAM" id="Phobius"/>
    </source>
</evidence>
<proteinExistence type="predicted"/>
<dbReference type="EMBL" id="ML996149">
    <property type="protein sequence ID" value="KAF2734367.1"/>
    <property type="molecule type" value="Genomic_DNA"/>
</dbReference>
<sequence length="74" mass="8738">MKWKKKTYDSVVSTRGHPPSYYPIGHSLDYTRADGIIFLEYLYYTPYVPLTCICQIVYLNAIFLPRKTSNRLWA</sequence>
<protein>
    <submittedName>
        <fullName evidence="2">Uncharacterized protein</fullName>
    </submittedName>
</protein>
<keyword evidence="1" id="KW-0812">Transmembrane</keyword>
<organism evidence="2 3">
    <name type="scientific">Polyplosphaeria fusca</name>
    <dbReference type="NCBI Taxonomy" id="682080"/>
    <lineage>
        <taxon>Eukaryota</taxon>
        <taxon>Fungi</taxon>
        <taxon>Dikarya</taxon>
        <taxon>Ascomycota</taxon>
        <taxon>Pezizomycotina</taxon>
        <taxon>Dothideomycetes</taxon>
        <taxon>Pleosporomycetidae</taxon>
        <taxon>Pleosporales</taxon>
        <taxon>Tetraplosphaeriaceae</taxon>
        <taxon>Polyplosphaeria</taxon>
    </lineage>
</organism>
<evidence type="ECO:0000313" key="2">
    <source>
        <dbReference type="EMBL" id="KAF2734367.1"/>
    </source>
</evidence>